<accession>A0A068WUC3</accession>
<evidence type="ECO:0000313" key="2">
    <source>
        <dbReference type="Proteomes" id="UP000492820"/>
    </source>
</evidence>
<evidence type="ECO:0000313" key="1">
    <source>
        <dbReference type="EMBL" id="CDS22098.1"/>
    </source>
</evidence>
<gene>
    <name evidence="1" type="ORF">EgrG_002025600</name>
</gene>
<dbReference type="AlphaFoldDB" id="A0A068WUC3"/>
<evidence type="ECO:0000313" key="3">
    <source>
        <dbReference type="WBParaSite" id="EgrG_002025600"/>
    </source>
</evidence>
<reference evidence="1" key="2">
    <citation type="submission" date="2014-06" db="EMBL/GenBank/DDBJ databases">
        <authorList>
            <person name="Aslett M."/>
        </authorList>
    </citation>
    <scope>NUCLEOTIDE SEQUENCE</scope>
</reference>
<dbReference type="Proteomes" id="UP000492820">
    <property type="component" value="Unassembled WGS sequence"/>
</dbReference>
<sequence>MLWTPLKGLDVQLTSPDGLLGKIPRPGWASGLQVERSWKLISSAHHMPQSRGYFCSVRSSKCTFFGLCPSGLDNGNTDSYYMASHRCCIDEFVSTSLENLGIGLLCTAIRSQCSPFII</sequence>
<dbReference type="EMBL" id="LK028585">
    <property type="protein sequence ID" value="CDS22098.1"/>
    <property type="molecule type" value="Genomic_DNA"/>
</dbReference>
<protein>
    <submittedName>
        <fullName evidence="1 3">Uncharacterized protein</fullName>
    </submittedName>
</protein>
<dbReference type="WBParaSite" id="EgrG_002025600">
    <property type="protein sequence ID" value="EgrG_002025600"/>
    <property type="gene ID" value="EgrG_002025600"/>
</dbReference>
<proteinExistence type="predicted"/>
<name>A0A068WUC3_ECHGR</name>
<reference evidence="3" key="3">
    <citation type="submission" date="2020-10" db="UniProtKB">
        <authorList>
            <consortium name="WormBaseParasite"/>
        </authorList>
    </citation>
    <scope>IDENTIFICATION</scope>
</reference>
<organism evidence="1">
    <name type="scientific">Echinococcus granulosus</name>
    <name type="common">Hydatid tapeworm</name>
    <dbReference type="NCBI Taxonomy" id="6210"/>
    <lineage>
        <taxon>Eukaryota</taxon>
        <taxon>Metazoa</taxon>
        <taxon>Spiralia</taxon>
        <taxon>Lophotrochozoa</taxon>
        <taxon>Platyhelminthes</taxon>
        <taxon>Cestoda</taxon>
        <taxon>Eucestoda</taxon>
        <taxon>Cyclophyllidea</taxon>
        <taxon>Taeniidae</taxon>
        <taxon>Echinococcus</taxon>
        <taxon>Echinococcus granulosus group</taxon>
    </lineage>
</organism>
<reference evidence="1 2" key="1">
    <citation type="journal article" date="2013" name="Nature">
        <title>The genomes of four tapeworm species reveal adaptations to parasitism.</title>
        <authorList>
            <person name="Tsai I.J."/>
            <person name="Zarowiecki M."/>
            <person name="Holroyd N."/>
            <person name="Garciarrubio A."/>
            <person name="Sanchez-Flores A."/>
            <person name="Brooks K.L."/>
            <person name="Tracey A."/>
            <person name="Bobes R.J."/>
            <person name="Fragoso G."/>
            <person name="Sciutto E."/>
            <person name="Aslett M."/>
            <person name="Beasley H."/>
            <person name="Bennett H.M."/>
            <person name="Cai J."/>
            <person name="Camicia F."/>
            <person name="Clark R."/>
            <person name="Cucher M."/>
            <person name="De Silva N."/>
            <person name="Day T.A."/>
            <person name="Deplazes P."/>
            <person name="Estrada K."/>
            <person name="Fernandez C."/>
            <person name="Holland P.W."/>
            <person name="Hou J."/>
            <person name="Hu S."/>
            <person name="Huckvale T."/>
            <person name="Hung S.S."/>
            <person name="Kamenetzky L."/>
            <person name="Keane J.A."/>
            <person name="Kiss F."/>
            <person name="Koziol U."/>
            <person name="Lambert O."/>
            <person name="Liu K."/>
            <person name="Luo X."/>
            <person name="Luo Y."/>
            <person name="Macchiaroli N."/>
            <person name="Nichol S."/>
            <person name="Paps J."/>
            <person name="Parkinson J."/>
            <person name="Pouchkina-Stantcheva N."/>
            <person name="Riddiford N."/>
            <person name="Rosenzvit M."/>
            <person name="Salinas G."/>
            <person name="Wasmuth J.D."/>
            <person name="Zamanian M."/>
            <person name="Zheng Y."/>
            <person name="Cai X."/>
            <person name="Soberon X."/>
            <person name="Olson P.D."/>
            <person name="Laclette J.P."/>
            <person name="Brehm K."/>
            <person name="Berriman M."/>
            <person name="Garciarrubio A."/>
            <person name="Bobes R.J."/>
            <person name="Fragoso G."/>
            <person name="Sanchez-Flores A."/>
            <person name="Estrada K."/>
            <person name="Cevallos M.A."/>
            <person name="Morett E."/>
            <person name="Gonzalez V."/>
            <person name="Portillo T."/>
            <person name="Ochoa-Leyva A."/>
            <person name="Jose M.V."/>
            <person name="Sciutto E."/>
            <person name="Landa A."/>
            <person name="Jimenez L."/>
            <person name="Valdes V."/>
            <person name="Carrero J.C."/>
            <person name="Larralde C."/>
            <person name="Morales-Montor J."/>
            <person name="Limon-Lason J."/>
            <person name="Soberon X."/>
            <person name="Laclette J.P."/>
        </authorList>
    </citation>
    <scope>NUCLEOTIDE SEQUENCE [LARGE SCALE GENOMIC DNA]</scope>
</reference>